<gene>
    <name evidence="3" type="ORF">EJB06_06925</name>
</gene>
<name>A0A430HQV6_9BURK</name>
<dbReference type="RefSeq" id="WP_126073273.1">
    <property type="nucleotide sequence ID" value="NZ_CP051166.1"/>
</dbReference>
<dbReference type="OrthoDB" id="8536851at2"/>
<dbReference type="AlphaFoldDB" id="A0A430HQV6"/>
<evidence type="ECO:0000313" key="4">
    <source>
        <dbReference type="Proteomes" id="UP000278085"/>
    </source>
</evidence>
<keyword evidence="2" id="KW-0732">Signal</keyword>
<reference evidence="3 4" key="1">
    <citation type="submission" date="2018-12" db="EMBL/GenBank/DDBJ databases">
        <authorList>
            <person name="Yang E."/>
        </authorList>
    </citation>
    <scope>NUCLEOTIDE SEQUENCE [LARGE SCALE GENOMIC DNA]</scope>
    <source>
        <strain evidence="3 4">SOD</strain>
    </source>
</reference>
<evidence type="ECO:0000256" key="2">
    <source>
        <dbReference type="SAM" id="SignalP"/>
    </source>
</evidence>
<dbReference type="EMBL" id="RXLQ01000003">
    <property type="protein sequence ID" value="RSZ59911.1"/>
    <property type="molecule type" value="Genomic_DNA"/>
</dbReference>
<feature type="compositionally biased region" description="Gly residues" evidence="1">
    <location>
        <begin position="148"/>
        <end position="159"/>
    </location>
</feature>
<evidence type="ECO:0000313" key="3">
    <source>
        <dbReference type="EMBL" id="RSZ59911.1"/>
    </source>
</evidence>
<proteinExistence type="predicted"/>
<feature type="region of interest" description="Disordered" evidence="1">
    <location>
        <begin position="111"/>
        <end position="169"/>
    </location>
</feature>
<protein>
    <recommendedName>
        <fullName evidence="5">DUF3300 domain-containing protein</fullName>
    </recommendedName>
</protein>
<sequence length="169" mass="19522">MKHMIVAIALLGASLSGQAQTNVSIDIGQPGFYGRIELGDFGRPPVVYNQPILVERYARAAPEPVYLRVPPGHMKKWSKHCARYDACGRQVYFVRDDWYTNTYAPRYREMRGGRDRHHDHERGRDRHDRHDRHDRYERDDRGVDRGHGNGNGNGHGNGNGRDRETQGFR</sequence>
<keyword evidence="4" id="KW-1185">Reference proteome</keyword>
<dbReference type="Proteomes" id="UP000278085">
    <property type="component" value="Unassembled WGS sequence"/>
</dbReference>
<feature type="chain" id="PRO_5019087538" description="DUF3300 domain-containing protein" evidence="2">
    <location>
        <begin position="20"/>
        <end position="169"/>
    </location>
</feature>
<comment type="caution">
    <text evidence="3">The sequence shown here is derived from an EMBL/GenBank/DDBJ whole genome shotgun (WGS) entry which is preliminary data.</text>
</comment>
<feature type="signal peptide" evidence="2">
    <location>
        <begin position="1"/>
        <end position="19"/>
    </location>
</feature>
<evidence type="ECO:0008006" key="5">
    <source>
        <dbReference type="Google" id="ProtNLM"/>
    </source>
</evidence>
<feature type="compositionally biased region" description="Basic and acidic residues" evidence="1">
    <location>
        <begin position="160"/>
        <end position="169"/>
    </location>
</feature>
<evidence type="ECO:0000256" key="1">
    <source>
        <dbReference type="SAM" id="MobiDB-lite"/>
    </source>
</evidence>
<accession>A0A430HQV6</accession>
<feature type="compositionally biased region" description="Basic and acidic residues" evidence="1">
    <location>
        <begin position="111"/>
        <end position="147"/>
    </location>
</feature>
<organism evidence="3 4">
    <name type="scientific">Massilia atriviolacea</name>
    <dbReference type="NCBI Taxonomy" id="2495579"/>
    <lineage>
        <taxon>Bacteria</taxon>
        <taxon>Pseudomonadati</taxon>
        <taxon>Pseudomonadota</taxon>
        <taxon>Betaproteobacteria</taxon>
        <taxon>Burkholderiales</taxon>
        <taxon>Oxalobacteraceae</taxon>
        <taxon>Telluria group</taxon>
        <taxon>Massilia</taxon>
    </lineage>
</organism>